<evidence type="ECO:0000256" key="7">
    <source>
        <dbReference type="ARBA" id="ARBA00023163"/>
    </source>
</evidence>
<dbReference type="InterPro" id="IPR036236">
    <property type="entry name" value="Znf_C2H2_sf"/>
</dbReference>
<name>A0A1W2TQB9_ROSNE</name>
<dbReference type="AlphaFoldDB" id="A0A1W2TQB9"/>
<dbReference type="GO" id="GO:0051701">
    <property type="term" value="P:biological process involved in interaction with host"/>
    <property type="evidence" value="ECO:0007669"/>
    <property type="project" value="UniProtKB-ARBA"/>
</dbReference>
<dbReference type="OrthoDB" id="624345at2759"/>
<protein>
    <submittedName>
        <fullName evidence="12">Putative nutrient and stress factor 1</fullName>
    </submittedName>
</protein>
<feature type="region of interest" description="Disordered" evidence="10">
    <location>
        <begin position="358"/>
        <end position="483"/>
    </location>
</feature>
<dbReference type="InterPro" id="IPR013087">
    <property type="entry name" value="Znf_C2H2_type"/>
</dbReference>
<feature type="domain" description="C2H2-type" evidence="11">
    <location>
        <begin position="152"/>
        <end position="179"/>
    </location>
</feature>
<feature type="region of interest" description="Disordered" evidence="10">
    <location>
        <begin position="1"/>
        <end position="95"/>
    </location>
</feature>
<dbReference type="GO" id="GO:0005634">
    <property type="term" value="C:nucleus"/>
    <property type="evidence" value="ECO:0007669"/>
    <property type="project" value="UniProtKB-SubCell"/>
</dbReference>
<keyword evidence="7" id="KW-0804">Transcription</keyword>
<keyword evidence="4 9" id="KW-0863">Zinc-finger</keyword>
<evidence type="ECO:0000256" key="5">
    <source>
        <dbReference type="ARBA" id="ARBA00022833"/>
    </source>
</evidence>
<feature type="compositionally biased region" description="Polar residues" evidence="10">
    <location>
        <begin position="388"/>
        <end position="401"/>
    </location>
</feature>
<keyword evidence="5" id="KW-0862">Zinc</keyword>
<dbReference type="GO" id="GO:0008270">
    <property type="term" value="F:zinc ion binding"/>
    <property type="evidence" value="ECO:0007669"/>
    <property type="project" value="UniProtKB-KW"/>
</dbReference>
<evidence type="ECO:0000256" key="3">
    <source>
        <dbReference type="ARBA" id="ARBA00022737"/>
    </source>
</evidence>
<evidence type="ECO:0000256" key="10">
    <source>
        <dbReference type="SAM" id="MobiDB-lite"/>
    </source>
</evidence>
<feature type="compositionally biased region" description="Low complexity" evidence="10">
    <location>
        <begin position="272"/>
        <end position="284"/>
    </location>
</feature>
<evidence type="ECO:0000256" key="4">
    <source>
        <dbReference type="ARBA" id="ARBA00022771"/>
    </source>
</evidence>
<feature type="region of interest" description="Disordered" evidence="10">
    <location>
        <begin position="190"/>
        <end position="321"/>
    </location>
</feature>
<feature type="domain" description="C2H2-type" evidence="11">
    <location>
        <begin position="121"/>
        <end position="151"/>
    </location>
</feature>
<dbReference type="PANTHER" id="PTHR23235:SF127">
    <property type="entry name" value="TRANSCRIPTION FACTOR, PUTATIVE (AFU_ORTHOLOGUE AFUA_3G09820)-RELATED"/>
    <property type="match status" value="1"/>
</dbReference>
<dbReference type="STRING" id="77044.A0A1W2TQB9"/>
<feature type="compositionally biased region" description="Low complexity" evidence="10">
    <location>
        <begin position="358"/>
        <end position="367"/>
    </location>
</feature>
<evidence type="ECO:0000256" key="8">
    <source>
        <dbReference type="ARBA" id="ARBA00023242"/>
    </source>
</evidence>
<evidence type="ECO:0000256" key="2">
    <source>
        <dbReference type="ARBA" id="ARBA00022723"/>
    </source>
</evidence>
<evidence type="ECO:0000256" key="9">
    <source>
        <dbReference type="PROSITE-ProRule" id="PRU00042"/>
    </source>
</evidence>
<dbReference type="SUPFAM" id="SSF57667">
    <property type="entry name" value="beta-beta-alpha zinc fingers"/>
    <property type="match status" value="1"/>
</dbReference>
<dbReference type="GO" id="GO:0000981">
    <property type="term" value="F:DNA-binding transcription factor activity, RNA polymerase II-specific"/>
    <property type="evidence" value="ECO:0007669"/>
    <property type="project" value="TreeGrafter"/>
</dbReference>
<dbReference type="EMBL" id="DF977493">
    <property type="protein sequence ID" value="GAP90619.1"/>
    <property type="molecule type" value="Genomic_DNA"/>
</dbReference>
<keyword evidence="2" id="KW-0479">Metal-binding</keyword>
<dbReference type="OMA" id="DMSLHHN"/>
<feature type="compositionally biased region" description="Basic and acidic residues" evidence="10">
    <location>
        <begin position="58"/>
        <end position="67"/>
    </location>
</feature>
<proteinExistence type="predicted"/>
<feature type="compositionally biased region" description="Basic and acidic residues" evidence="10">
    <location>
        <begin position="370"/>
        <end position="387"/>
    </location>
</feature>
<dbReference type="GO" id="GO:0000978">
    <property type="term" value="F:RNA polymerase II cis-regulatory region sequence-specific DNA binding"/>
    <property type="evidence" value="ECO:0007669"/>
    <property type="project" value="TreeGrafter"/>
</dbReference>
<keyword evidence="6" id="KW-0805">Transcription regulation</keyword>
<feature type="compositionally biased region" description="Basic and acidic residues" evidence="10">
    <location>
        <begin position="75"/>
        <end position="93"/>
    </location>
</feature>
<sequence>MASTFRPVNPPMPIKVEPRDGGAASPTTPTPTKVTFGQRPLPTEPFPQAVQIPESIEEDKISQRDNSQRSQTSRGHSEDIHMDDADGEAHGNDDMAVAMSDGESVNADNSKLSKKKKSQQFYCTDFPPCNLSFTRSEHLARHIRKHTGERPFQCHCSRRFSRLDNLRQHAQTVHVNEDIPMDSLAASGTRFQRQMRPDRPRQTGRARASTATTIVGPARGHSKSLSTSSLSSVGSNFSARDDIRRRPPPLVMADPRFQHPTDVYPRPPPSPSDFSTPTSATFSTGQNSPHWGSVMASPNSHSRSHSLYAGSQVPTRRLSVPSSGAPFPLHQGMGLGRPVYGHGSPGIAVGSHPSFSPASTALASPTSVISRRESTAGAEDWRRRTWHPDSTFNTNPPSSRLSHVFTPSQYPTPPQRYTQPAVPREGSRGPVRLPGIESFAFLPHRPASPRRQSNSTVAVEPDHTRPPTLLPTANAAESEETRSPTNWAMGLHKGLTRLDITSDPAASDGAGTWAHEAKQAMDAQADRLRSNPPTVRFHESVIGEQPTKPTGPLVFHQYTMSAPSIASSRDGKRRGWNAGGAPTYAEARPEKIARVDRMVHPNIREFSGFPAREATSGPAPRNENSNEKGMVRLETLVAVATGEGKPTEAY</sequence>
<evidence type="ECO:0000256" key="6">
    <source>
        <dbReference type="ARBA" id="ARBA00023015"/>
    </source>
</evidence>
<organism evidence="12">
    <name type="scientific">Rosellinia necatrix</name>
    <name type="common">White root-rot fungus</name>
    <dbReference type="NCBI Taxonomy" id="77044"/>
    <lineage>
        <taxon>Eukaryota</taxon>
        <taxon>Fungi</taxon>
        <taxon>Dikarya</taxon>
        <taxon>Ascomycota</taxon>
        <taxon>Pezizomycotina</taxon>
        <taxon>Sordariomycetes</taxon>
        <taxon>Xylariomycetidae</taxon>
        <taxon>Xylariales</taxon>
        <taxon>Xylariaceae</taxon>
        <taxon>Rosellinia</taxon>
    </lineage>
</organism>
<evidence type="ECO:0000313" key="12">
    <source>
        <dbReference type="EMBL" id="GAP90619.1"/>
    </source>
</evidence>
<gene>
    <name evidence="12" type="ORF">SAMD00023353_4800710</name>
</gene>
<dbReference type="FunFam" id="3.30.160.60:FF:000758">
    <property type="entry name" value="C2H2 transcription factor, putative"/>
    <property type="match status" value="1"/>
</dbReference>
<evidence type="ECO:0000259" key="11">
    <source>
        <dbReference type="PROSITE" id="PS50157"/>
    </source>
</evidence>
<comment type="subcellular location">
    <subcellularLocation>
        <location evidence="1">Nucleus</location>
    </subcellularLocation>
</comment>
<feature type="compositionally biased region" description="Polar residues" evidence="10">
    <location>
        <begin position="285"/>
        <end position="301"/>
    </location>
</feature>
<keyword evidence="8" id="KW-0539">Nucleus</keyword>
<feature type="compositionally biased region" description="Low complexity" evidence="10">
    <location>
        <begin position="223"/>
        <end position="238"/>
    </location>
</feature>
<feature type="region of interest" description="Disordered" evidence="10">
    <location>
        <begin position="606"/>
        <end position="631"/>
    </location>
</feature>
<dbReference type="Gene3D" id="3.30.160.60">
    <property type="entry name" value="Classic Zinc Finger"/>
    <property type="match status" value="2"/>
</dbReference>
<keyword evidence="13" id="KW-1185">Reference proteome</keyword>
<dbReference type="Proteomes" id="UP000054516">
    <property type="component" value="Unassembled WGS sequence"/>
</dbReference>
<dbReference type="PANTHER" id="PTHR23235">
    <property type="entry name" value="KRUEPPEL-LIKE TRANSCRIPTION FACTOR"/>
    <property type="match status" value="1"/>
</dbReference>
<reference evidence="12" key="1">
    <citation type="submission" date="2016-03" db="EMBL/GenBank/DDBJ databases">
        <title>Draft genome sequence of Rosellinia necatrix.</title>
        <authorList>
            <person name="Kanematsu S."/>
        </authorList>
    </citation>
    <scope>NUCLEOTIDE SEQUENCE [LARGE SCALE GENOMIC DNA]</scope>
    <source>
        <strain evidence="12">W97</strain>
    </source>
</reference>
<evidence type="ECO:0000256" key="1">
    <source>
        <dbReference type="ARBA" id="ARBA00004123"/>
    </source>
</evidence>
<keyword evidence="3" id="KW-0677">Repeat</keyword>
<accession>A0A1W2TQB9</accession>
<evidence type="ECO:0000313" key="13">
    <source>
        <dbReference type="Proteomes" id="UP000054516"/>
    </source>
</evidence>
<dbReference type="PROSITE" id="PS50157">
    <property type="entry name" value="ZINC_FINGER_C2H2_2"/>
    <property type="match status" value="2"/>
</dbReference>
<dbReference type="FunFam" id="3.30.160.60:FF:000606">
    <property type="entry name" value="C2H2 transcription factor, putative"/>
    <property type="match status" value="1"/>
</dbReference>